<accession>A0A4P6HL37</accession>
<dbReference type="KEGG" id="dcb:C3Y92_10810"/>
<dbReference type="AlphaFoldDB" id="A0A4P6HL37"/>
<organism evidence="2 3">
    <name type="scientific">Solidesulfovibrio carbinolicus</name>
    <dbReference type="NCBI Taxonomy" id="296842"/>
    <lineage>
        <taxon>Bacteria</taxon>
        <taxon>Pseudomonadati</taxon>
        <taxon>Thermodesulfobacteriota</taxon>
        <taxon>Desulfovibrionia</taxon>
        <taxon>Desulfovibrionales</taxon>
        <taxon>Desulfovibrionaceae</taxon>
        <taxon>Solidesulfovibrio</taxon>
    </lineage>
</organism>
<evidence type="ECO:0000313" key="3">
    <source>
        <dbReference type="Proteomes" id="UP000293296"/>
    </source>
</evidence>
<sequence>MGKEVYLFAANVLVWVGLGCYVAFLATSQQRLKRRLSRLEILNDDN</sequence>
<dbReference type="InterPro" id="IPR030888">
    <property type="entry name" value="Put_ccm"/>
</dbReference>
<protein>
    <submittedName>
        <fullName evidence="2">CcmD family protein</fullName>
    </submittedName>
</protein>
<proteinExistence type="predicted"/>
<keyword evidence="1" id="KW-1133">Transmembrane helix</keyword>
<evidence type="ECO:0000256" key="1">
    <source>
        <dbReference type="SAM" id="Phobius"/>
    </source>
</evidence>
<keyword evidence="3" id="KW-1185">Reference proteome</keyword>
<dbReference type="Proteomes" id="UP000293296">
    <property type="component" value="Chromosome"/>
</dbReference>
<evidence type="ECO:0000313" key="2">
    <source>
        <dbReference type="EMBL" id="QAZ67685.1"/>
    </source>
</evidence>
<gene>
    <name evidence="2" type="ORF">C3Y92_10810</name>
</gene>
<reference evidence="2 3" key="1">
    <citation type="submission" date="2018-02" db="EMBL/GenBank/DDBJ databases">
        <title>Genome sequence of Desulfovibrio carbinolicus DSM 3852.</title>
        <authorList>
            <person name="Wilbanks E."/>
            <person name="Skennerton C.T."/>
            <person name="Orphan V.J."/>
        </authorList>
    </citation>
    <scope>NUCLEOTIDE SEQUENCE [LARGE SCALE GENOMIC DNA]</scope>
    <source>
        <strain evidence="2 3">DSM 3852</strain>
    </source>
</reference>
<keyword evidence="1" id="KW-0472">Membrane</keyword>
<keyword evidence="1" id="KW-0812">Transmembrane</keyword>
<name>A0A4P6HL37_9BACT</name>
<dbReference type="RefSeq" id="WP_006921665.1">
    <property type="nucleotide sequence ID" value="NZ_CP026538.1"/>
</dbReference>
<dbReference type="PROSITE" id="PS51257">
    <property type="entry name" value="PROKAR_LIPOPROTEIN"/>
    <property type="match status" value="1"/>
</dbReference>
<dbReference type="NCBIfam" id="TIGR04391">
    <property type="entry name" value="CcmD_alt_fam"/>
    <property type="match status" value="1"/>
</dbReference>
<dbReference type="EMBL" id="CP026538">
    <property type="protein sequence ID" value="QAZ67685.1"/>
    <property type="molecule type" value="Genomic_DNA"/>
</dbReference>
<feature type="transmembrane region" description="Helical" evidence="1">
    <location>
        <begin position="6"/>
        <end position="26"/>
    </location>
</feature>